<dbReference type="EMBL" id="NMUH01006088">
    <property type="protein sequence ID" value="MQM14430.1"/>
    <property type="molecule type" value="Genomic_DNA"/>
</dbReference>
<proteinExistence type="predicted"/>
<evidence type="ECO:0000313" key="3">
    <source>
        <dbReference type="Proteomes" id="UP000652761"/>
    </source>
</evidence>
<organism evidence="2 3">
    <name type="scientific">Colocasia esculenta</name>
    <name type="common">Wild taro</name>
    <name type="synonym">Arum esculentum</name>
    <dbReference type="NCBI Taxonomy" id="4460"/>
    <lineage>
        <taxon>Eukaryota</taxon>
        <taxon>Viridiplantae</taxon>
        <taxon>Streptophyta</taxon>
        <taxon>Embryophyta</taxon>
        <taxon>Tracheophyta</taxon>
        <taxon>Spermatophyta</taxon>
        <taxon>Magnoliopsida</taxon>
        <taxon>Liliopsida</taxon>
        <taxon>Araceae</taxon>
        <taxon>Aroideae</taxon>
        <taxon>Colocasieae</taxon>
        <taxon>Colocasia</taxon>
    </lineage>
</organism>
<feature type="compositionally biased region" description="Basic and acidic residues" evidence="1">
    <location>
        <begin position="1"/>
        <end position="17"/>
    </location>
</feature>
<feature type="compositionally biased region" description="Polar residues" evidence="1">
    <location>
        <begin position="18"/>
        <end position="40"/>
    </location>
</feature>
<feature type="non-terminal residue" evidence="2">
    <location>
        <position position="208"/>
    </location>
</feature>
<feature type="compositionally biased region" description="Polar residues" evidence="1">
    <location>
        <begin position="47"/>
        <end position="59"/>
    </location>
</feature>
<accession>A0A843X7W7</accession>
<keyword evidence="3" id="KW-1185">Reference proteome</keyword>
<name>A0A843X7W7_COLES</name>
<evidence type="ECO:0000256" key="1">
    <source>
        <dbReference type="SAM" id="MobiDB-lite"/>
    </source>
</evidence>
<reference evidence="2" key="1">
    <citation type="submission" date="2017-07" db="EMBL/GenBank/DDBJ databases">
        <title>Taro Niue Genome Assembly and Annotation.</title>
        <authorList>
            <person name="Atibalentja N."/>
            <person name="Keating K."/>
            <person name="Fields C.J."/>
        </authorList>
    </citation>
    <scope>NUCLEOTIDE SEQUENCE</scope>
    <source>
        <strain evidence="2">Niue_2</strain>
        <tissue evidence="2">Leaf</tissue>
    </source>
</reference>
<dbReference type="AlphaFoldDB" id="A0A843X7W7"/>
<protein>
    <submittedName>
        <fullName evidence="2">Uncharacterized protein</fullName>
    </submittedName>
</protein>
<sequence>KKWENSEQEHILNEKTRTFLTTQNSKLQPNPHSRTKQNGTLDPPHCSAQTKKLQKNGTRNPKKFRTPQPTLRNTPSLALLKQGKYREKKKLKQISKNQTPLEMRTLGFLYRPQGLPAQPSHLSIAIAQAACKPPSWPPHELWLHTPGRSHTRCARPCQLTTQHSTPGHRPRQLQHSSIASSGRLLLLCTAMPKLHTNQPPLCTSANRP</sequence>
<gene>
    <name evidence="2" type="ORF">Taro_047364</name>
</gene>
<feature type="non-terminal residue" evidence="2">
    <location>
        <position position="1"/>
    </location>
</feature>
<dbReference type="Proteomes" id="UP000652761">
    <property type="component" value="Unassembled WGS sequence"/>
</dbReference>
<feature type="region of interest" description="Disordered" evidence="1">
    <location>
        <begin position="1"/>
        <end position="72"/>
    </location>
</feature>
<comment type="caution">
    <text evidence="2">The sequence shown here is derived from an EMBL/GenBank/DDBJ whole genome shotgun (WGS) entry which is preliminary data.</text>
</comment>
<evidence type="ECO:0000313" key="2">
    <source>
        <dbReference type="EMBL" id="MQM14430.1"/>
    </source>
</evidence>